<dbReference type="EMBL" id="CP064981">
    <property type="protein sequence ID" value="QQR92993.1"/>
    <property type="molecule type" value="Genomic_DNA"/>
</dbReference>
<evidence type="ECO:0000256" key="1">
    <source>
        <dbReference type="SAM" id="Phobius"/>
    </source>
</evidence>
<keyword evidence="1" id="KW-0812">Transmembrane</keyword>
<name>A0A7T9I235_9ARCH</name>
<keyword evidence="1" id="KW-0472">Membrane</keyword>
<dbReference type="Proteomes" id="UP000596004">
    <property type="component" value="Chromosome"/>
</dbReference>
<feature type="transmembrane region" description="Helical" evidence="1">
    <location>
        <begin position="6"/>
        <end position="32"/>
    </location>
</feature>
<reference evidence="2" key="1">
    <citation type="submission" date="2020-11" db="EMBL/GenBank/DDBJ databases">
        <title>Connecting structure to function with the recovery of over 1000 high-quality activated sludge metagenome-assembled genomes encoding full-length rRNA genes using long-read sequencing.</title>
        <authorList>
            <person name="Singleton C.M."/>
            <person name="Petriglieri F."/>
            <person name="Kristensen J.M."/>
            <person name="Kirkegaard R.H."/>
            <person name="Michaelsen T.Y."/>
            <person name="Andersen M.H."/>
            <person name="Karst S.M."/>
            <person name="Dueholm M.S."/>
            <person name="Nielsen P.H."/>
            <person name="Albertsen M."/>
        </authorList>
    </citation>
    <scope>NUCLEOTIDE SEQUENCE</scope>
    <source>
        <strain evidence="2">Fred_18-Q3-R57-64_BAT3C.431</strain>
    </source>
</reference>
<evidence type="ECO:0000313" key="2">
    <source>
        <dbReference type="EMBL" id="QQR92993.1"/>
    </source>
</evidence>
<proteinExistence type="predicted"/>
<dbReference type="AlphaFoldDB" id="A0A7T9I235"/>
<organism evidence="2">
    <name type="scientific">Candidatus Iainarchaeum sp</name>
    <dbReference type="NCBI Taxonomy" id="3101447"/>
    <lineage>
        <taxon>Archaea</taxon>
        <taxon>Candidatus Iainarchaeota</taxon>
        <taxon>Candidatus Iainarchaeia</taxon>
        <taxon>Candidatus Iainarchaeales</taxon>
        <taxon>Candidatus Iainarchaeaceae</taxon>
        <taxon>Candidatus Iainarchaeum</taxon>
    </lineage>
</organism>
<gene>
    <name evidence="2" type="ORF">IPJ89_01980</name>
</gene>
<sequence length="123" mass="12758">MDSFTYLIAIFVMAFSFQLNMLWISIAVLIFLLISLRSISGILLTLVTGAVFFVMGNSLRDDILYIAVGLVAFAYFIGVKPAEEQAGGMSPEMLAALGGMGGGGEMGGMEGMGGFGGFGGGGH</sequence>
<feature type="transmembrane region" description="Helical" evidence="1">
    <location>
        <begin position="39"/>
        <end position="57"/>
    </location>
</feature>
<feature type="transmembrane region" description="Helical" evidence="1">
    <location>
        <begin position="63"/>
        <end position="79"/>
    </location>
</feature>
<protein>
    <submittedName>
        <fullName evidence="2">Uncharacterized protein</fullName>
    </submittedName>
</protein>
<keyword evidence="1" id="KW-1133">Transmembrane helix</keyword>
<accession>A0A7T9I235</accession>